<evidence type="ECO:0000256" key="6">
    <source>
        <dbReference type="ARBA" id="ARBA00022692"/>
    </source>
</evidence>
<dbReference type="AlphaFoldDB" id="A0A1G7UD92"/>
<dbReference type="InterPro" id="IPR054765">
    <property type="entry name" value="SLBB_dom"/>
</dbReference>
<keyword evidence="9" id="KW-0406">Ion transport</keyword>
<evidence type="ECO:0000256" key="5">
    <source>
        <dbReference type="ARBA" id="ARBA00022597"/>
    </source>
</evidence>
<dbReference type="PANTHER" id="PTHR33619:SF3">
    <property type="entry name" value="POLYSACCHARIDE EXPORT PROTEIN GFCE-RELATED"/>
    <property type="match status" value="1"/>
</dbReference>
<evidence type="ECO:0000256" key="8">
    <source>
        <dbReference type="ARBA" id="ARBA00023047"/>
    </source>
</evidence>
<feature type="domain" description="Polysaccharide export protein N-terminal" evidence="17">
    <location>
        <begin position="44"/>
        <end position="143"/>
    </location>
</feature>
<keyword evidence="14" id="KW-0449">Lipoprotein</keyword>
<dbReference type="Pfam" id="PF02563">
    <property type="entry name" value="Poly_export"/>
    <property type="match status" value="1"/>
</dbReference>
<evidence type="ECO:0000256" key="2">
    <source>
        <dbReference type="ARBA" id="ARBA00009450"/>
    </source>
</evidence>
<keyword evidence="6 15" id="KW-0812">Transmembrane</keyword>
<feature type="transmembrane region" description="Helical" evidence="15">
    <location>
        <begin position="245"/>
        <end position="264"/>
    </location>
</feature>
<keyword evidence="8" id="KW-0625">Polysaccharide transport</keyword>
<keyword evidence="13" id="KW-0998">Cell outer membrane</keyword>
<dbReference type="InterPro" id="IPR049712">
    <property type="entry name" value="Poly_export"/>
</dbReference>
<name>A0A1G7UD92_9BACT</name>
<dbReference type="InterPro" id="IPR003715">
    <property type="entry name" value="Poly_export_N"/>
</dbReference>
<keyword evidence="12" id="KW-0564">Palmitate</keyword>
<evidence type="ECO:0000259" key="18">
    <source>
        <dbReference type="Pfam" id="PF22461"/>
    </source>
</evidence>
<evidence type="ECO:0000256" key="13">
    <source>
        <dbReference type="ARBA" id="ARBA00023237"/>
    </source>
</evidence>
<keyword evidence="11 15" id="KW-0472">Membrane</keyword>
<dbReference type="Pfam" id="PF22461">
    <property type="entry name" value="SLBB_2"/>
    <property type="match status" value="1"/>
</dbReference>
<feature type="chain" id="PRO_5011712656" evidence="16">
    <location>
        <begin position="24"/>
        <end position="266"/>
    </location>
</feature>
<organism evidence="19 20">
    <name type="scientific">Prevotella communis</name>
    <dbReference type="NCBI Taxonomy" id="2913614"/>
    <lineage>
        <taxon>Bacteria</taxon>
        <taxon>Pseudomonadati</taxon>
        <taxon>Bacteroidota</taxon>
        <taxon>Bacteroidia</taxon>
        <taxon>Bacteroidales</taxon>
        <taxon>Prevotellaceae</taxon>
        <taxon>Prevotella</taxon>
    </lineage>
</organism>
<evidence type="ECO:0000256" key="14">
    <source>
        <dbReference type="ARBA" id="ARBA00023288"/>
    </source>
</evidence>
<evidence type="ECO:0000256" key="7">
    <source>
        <dbReference type="ARBA" id="ARBA00022729"/>
    </source>
</evidence>
<dbReference type="Proteomes" id="UP000198779">
    <property type="component" value="Unassembled WGS sequence"/>
</dbReference>
<gene>
    <name evidence="19" type="ORF">SAMN04487901_10482</name>
</gene>
<keyword evidence="4" id="KW-1134">Transmembrane beta strand</keyword>
<dbReference type="GO" id="GO:0015288">
    <property type="term" value="F:porin activity"/>
    <property type="evidence" value="ECO:0007669"/>
    <property type="project" value="UniProtKB-KW"/>
</dbReference>
<dbReference type="PANTHER" id="PTHR33619">
    <property type="entry name" value="POLYSACCHARIDE EXPORT PROTEIN GFCE-RELATED"/>
    <property type="match status" value="1"/>
</dbReference>
<keyword evidence="7 16" id="KW-0732">Signal</keyword>
<accession>A0A1G7UD92</accession>
<evidence type="ECO:0000313" key="20">
    <source>
        <dbReference type="Proteomes" id="UP000198779"/>
    </source>
</evidence>
<evidence type="ECO:0000313" key="19">
    <source>
        <dbReference type="EMBL" id="SDG45424.1"/>
    </source>
</evidence>
<keyword evidence="15" id="KW-1133">Transmembrane helix</keyword>
<dbReference type="RefSeq" id="WP_091815607.1">
    <property type="nucleotide sequence ID" value="NZ_CP091790.1"/>
</dbReference>
<dbReference type="EMBL" id="FNCQ01000004">
    <property type="protein sequence ID" value="SDG45424.1"/>
    <property type="molecule type" value="Genomic_DNA"/>
</dbReference>
<evidence type="ECO:0000256" key="4">
    <source>
        <dbReference type="ARBA" id="ARBA00022452"/>
    </source>
</evidence>
<proteinExistence type="inferred from homology"/>
<comment type="subcellular location">
    <subcellularLocation>
        <location evidence="1">Cell outer membrane</location>
        <topology evidence="1">Multi-pass membrane protein</topology>
    </subcellularLocation>
</comment>
<evidence type="ECO:0000256" key="11">
    <source>
        <dbReference type="ARBA" id="ARBA00023136"/>
    </source>
</evidence>
<keyword evidence="3" id="KW-0813">Transport</keyword>
<dbReference type="PROSITE" id="PS51257">
    <property type="entry name" value="PROKAR_LIPOPROTEIN"/>
    <property type="match status" value="1"/>
</dbReference>
<sequence>MKLLNKSLLLVMAVVLLAGCASHKHVAYFQNSNEVDLSKSQYLYDARIMPKDQLTITVSTTDDEAAVPFNLTVPTPYTANQRSTYSQAMLQTYLVDNEGNINYPVIGQIHVGGLTKSECEKMIQEKIRPFMAAAENPIVTVRMTGYQISVIGEVARPGTFTVSREKISILEALAQAGDLTIYGQRKNVQLIREDASGQKSIHTFDLTDADIINSPYFYLQQNDVVYVTPNKVKAQNSSVGSMTTLWFSATSILISLTSLLYNILKK</sequence>
<evidence type="ECO:0000256" key="15">
    <source>
        <dbReference type="SAM" id="Phobius"/>
    </source>
</evidence>
<evidence type="ECO:0000256" key="1">
    <source>
        <dbReference type="ARBA" id="ARBA00004571"/>
    </source>
</evidence>
<evidence type="ECO:0000256" key="16">
    <source>
        <dbReference type="SAM" id="SignalP"/>
    </source>
</evidence>
<dbReference type="GO" id="GO:0009279">
    <property type="term" value="C:cell outer membrane"/>
    <property type="evidence" value="ECO:0007669"/>
    <property type="project" value="UniProtKB-SubCell"/>
</dbReference>
<dbReference type="GO" id="GO:0006811">
    <property type="term" value="P:monoatomic ion transport"/>
    <property type="evidence" value="ECO:0007669"/>
    <property type="project" value="UniProtKB-KW"/>
</dbReference>
<keyword evidence="10" id="KW-0626">Porin</keyword>
<evidence type="ECO:0000256" key="3">
    <source>
        <dbReference type="ARBA" id="ARBA00022448"/>
    </source>
</evidence>
<dbReference type="GO" id="GO:0015159">
    <property type="term" value="F:polysaccharide transmembrane transporter activity"/>
    <property type="evidence" value="ECO:0007669"/>
    <property type="project" value="InterPro"/>
</dbReference>
<dbReference type="STRING" id="645274.SAMN04487901_10482"/>
<feature type="domain" description="SLBB" evidence="18">
    <location>
        <begin position="148"/>
        <end position="227"/>
    </location>
</feature>
<evidence type="ECO:0000259" key="17">
    <source>
        <dbReference type="Pfam" id="PF02563"/>
    </source>
</evidence>
<evidence type="ECO:0000256" key="10">
    <source>
        <dbReference type="ARBA" id="ARBA00023114"/>
    </source>
</evidence>
<dbReference type="GO" id="GO:0046930">
    <property type="term" value="C:pore complex"/>
    <property type="evidence" value="ECO:0007669"/>
    <property type="project" value="UniProtKB-KW"/>
</dbReference>
<comment type="similarity">
    <text evidence="2">Belongs to the BexD/CtrA/VexA family.</text>
</comment>
<reference evidence="20" key="1">
    <citation type="submission" date="2016-10" db="EMBL/GenBank/DDBJ databases">
        <authorList>
            <person name="Varghese N."/>
            <person name="Submissions S."/>
        </authorList>
    </citation>
    <scope>NUCLEOTIDE SEQUENCE [LARGE SCALE GENOMIC DNA]</scope>
    <source>
        <strain evidence="20">BP1-148</strain>
    </source>
</reference>
<evidence type="ECO:0000256" key="12">
    <source>
        <dbReference type="ARBA" id="ARBA00023139"/>
    </source>
</evidence>
<keyword evidence="20" id="KW-1185">Reference proteome</keyword>
<dbReference type="Gene3D" id="3.10.560.10">
    <property type="entry name" value="Outer membrane lipoprotein wza domain like"/>
    <property type="match status" value="1"/>
</dbReference>
<keyword evidence="5" id="KW-0762">Sugar transport</keyword>
<feature type="signal peptide" evidence="16">
    <location>
        <begin position="1"/>
        <end position="23"/>
    </location>
</feature>
<evidence type="ECO:0000256" key="9">
    <source>
        <dbReference type="ARBA" id="ARBA00023065"/>
    </source>
</evidence>
<protein>
    <submittedName>
        <fullName evidence="19">Polysaccharide export outer membrane protein</fullName>
    </submittedName>
</protein>